<keyword evidence="3" id="KW-1003">Cell membrane</keyword>
<feature type="transmembrane region" description="Helical" evidence="7">
    <location>
        <begin position="144"/>
        <end position="162"/>
    </location>
</feature>
<keyword evidence="4 7" id="KW-0812">Transmembrane</keyword>
<evidence type="ECO:0000256" key="1">
    <source>
        <dbReference type="ARBA" id="ARBA00004651"/>
    </source>
</evidence>
<dbReference type="OrthoDB" id="9810086at2"/>
<name>A0A1T2WYU8_9BACL</name>
<evidence type="ECO:0000256" key="4">
    <source>
        <dbReference type="ARBA" id="ARBA00022692"/>
    </source>
</evidence>
<comment type="subcellular location">
    <subcellularLocation>
        <location evidence="1 7">Cell membrane</location>
        <topology evidence="1 7">Multi-pass membrane protein</topology>
    </subcellularLocation>
</comment>
<evidence type="ECO:0000313" key="9">
    <source>
        <dbReference type="EMBL" id="OPA72797.1"/>
    </source>
</evidence>
<proteinExistence type="inferred from homology"/>
<feature type="domain" description="ABC transmembrane type-1" evidence="8">
    <location>
        <begin position="75"/>
        <end position="267"/>
    </location>
</feature>
<comment type="similarity">
    <text evidence="7">Belongs to the binding-protein-dependent transport system permease family.</text>
</comment>
<evidence type="ECO:0000256" key="5">
    <source>
        <dbReference type="ARBA" id="ARBA00022989"/>
    </source>
</evidence>
<dbReference type="Pfam" id="PF00528">
    <property type="entry name" value="BPD_transp_1"/>
    <property type="match status" value="1"/>
</dbReference>
<evidence type="ECO:0000313" key="10">
    <source>
        <dbReference type="Proteomes" id="UP000190188"/>
    </source>
</evidence>
<dbReference type="PROSITE" id="PS50928">
    <property type="entry name" value="ABC_TM1"/>
    <property type="match status" value="1"/>
</dbReference>
<comment type="caution">
    <text evidence="9">The sequence shown here is derived from an EMBL/GenBank/DDBJ whole genome shotgun (WGS) entry which is preliminary data.</text>
</comment>
<evidence type="ECO:0000256" key="2">
    <source>
        <dbReference type="ARBA" id="ARBA00022448"/>
    </source>
</evidence>
<dbReference type="CDD" id="cd06261">
    <property type="entry name" value="TM_PBP2"/>
    <property type="match status" value="1"/>
</dbReference>
<dbReference type="PANTHER" id="PTHR43744">
    <property type="entry name" value="ABC TRANSPORTER PERMEASE PROTEIN MG189-RELATED-RELATED"/>
    <property type="match status" value="1"/>
</dbReference>
<feature type="transmembrane region" description="Helical" evidence="7">
    <location>
        <begin position="75"/>
        <end position="98"/>
    </location>
</feature>
<dbReference type="EMBL" id="MSZX01000033">
    <property type="protein sequence ID" value="OPA72797.1"/>
    <property type="molecule type" value="Genomic_DNA"/>
</dbReference>
<organism evidence="9 10">
    <name type="scientific">Paenibacillus selenitireducens</name>
    <dbReference type="NCBI Taxonomy" id="1324314"/>
    <lineage>
        <taxon>Bacteria</taxon>
        <taxon>Bacillati</taxon>
        <taxon>Bacillota</taxon>
        <taxon>Bacilli</taxon>
        <taxon>Bacillales</taxon>
        <taxon>Paenibacillaceae</taxon>
        <taxon>Paenibacillus</taxon>
    </lineage>
</organism>
<dbReference type="GO" id="GO:0005886">
    <property type="term" value="C:plasma membrane"/>
    <property type="evidence" value="ECO:0007669"/>
    <property type="project" value="UniProtKB-SubCell"/>
</dbReference>
<keyword evidence="5 7" id="KW-1133">Transmembrane helix</keyword>
<dbReference type="InterPro" id="IPR035906">
    <property type="entry name" value="MetI-like_sf"/>
</dbReference>
<keyword evidence="2 7" id="KW-0813">Transport</keyword>
<dbReference type="PANTHER" id="PTHR43744:SF9">
    <property type="entry name" value="POLYGALACTURONAN_RHAMNOGALACTURONAN TRANSPORT SYSTEM PERMEASE PROTEIN YTCP"/>
    <property type="match status" value="1"/>
</dbReference>
<keyword evidence="6 7" id="KW-0472">Membrane</keyword>
<dbReference type="GO" id="GO:0055085">
    <property type="term" value="P:transmembrane transport"/>
    <property type="evidence" value="ECO:0007669"/>
    <property type="project" value="InterPro"/>
</dbReference>
<dbReference type="AlphaFoldDB" id="A0A1T2WYU8"/>
<gene>
    <name evidence="9" type="ORF">BVG16_32105</name>
</gene>
<evidence type="ECO:0000256" key="7">
    <source>
        <dbReference type="RuleBase" id="RU363032"/>
    </source>
</evidence>
<dbReference type="Proteomes" id="UP000190188">
    <property type="component" value="Unassembled WGS sequence"/>
</dbReference>
<dbReference type="PROSITE" id="PS51257">
    <property type="entry name" value="PROKAR_LIPOPROTEIN"/>
    <property type="match status" value="1"/>
</dbReference>
<evidence type="ECO:0000256" key="6">
    <source>
        <dbReference type="ARBA" id="ARBA00023136"/>
    </source>
</evidence>
<feature type="transmembrane region" description="Helical" evidence="7">
    <location>
        <begin position="12"/>
        <end position="36"/>
    </location>
</feature>
<feature type="transmembrane region" description="Helical" evidence="7">
    <location>
        <begin position="259"/>
        <end position="278"/>
    </location>
</feature>
<evidence type="ECO:0000256" key="3">
    <source>
        <dbReference type="ARBA" id="ARBA00022475"/>
    </source>
</evidence>
<keyword evidence="10" id="KW-1185">Reference proteome</keyword>
<accession>A0A1T2WYU8</accession>
<dbReference type="Gene3D" id="1.10.3720.10">
    <property type="entry name" value="MetI-like"/>
    <property type="match status" value="1"/>
</dbReference>
<reference evidence="9 10" key="1">
    <citation type="submission" date="2017-01" db="EMBL/GenBank/DDBJ databases">
        <title>Genome analysis of Paenibacillus selenitrireducens ES3-24.</title>
        <authorList>
            <person name="Xu D."/>
            <person name="Yao R."/>
            <person name="Zheng S."/>
        </authorList>
    </citation>
    <scope>NUCLEOTIDE SEQUENCE [LARGE SCALE GENOMIC DNA]</scope>
    <source>
        <strain evidence="9 10">ES3-24</strain>
    </source>
</reference>
<dbReference type="STRING" id="1324314.BVG16_32105"/>
<feature type="transmembrane region" description="Helical" evidence="7">
    <location>
        <begin position="110"/>
        <end position="132"/>
    </location>
</feature>
<dbReference type="InterPro" id="IPR000515">
    <property type="entry name" value="MetI-like"/>
</dbReference>
<evidence type="ECO:0000259" key="8">
    <source>
        <dbReference type="PROSITE" id="PS50928"/>
    </source>
</evidence>
<dbReference type="SUPFAM" id="SSF161098">
    <property type="entry name" value="MetI-like"/>
    <property type="match status" value="1"/>
</dbReference>
<dbReference type="RefSeq" id="WP_078503262.1">
    <property type="nucleotide sequence ID" value="NZ_MSZX01000033.1"/>
</dbReference>
<protein>
    <submittedName>
        <fullName evidence="9">ABC transporter permease</fullName>
    </submittedName>
</protein>
<feature type="transmembrane region" description="Helical" evidence="7">
    <location>
        <begin position="183"/>
        <end position="205"/>
    </location>
</feature>
<sequence>MRIGETWGSKLLGIVNVILLLILSSCTLFPFIYILATSLAPIEQVLRGGIILWPERLSWDAYEAILFNDNFVRSIYVTLMVTVIGTLTNLILTAFMAYPLSKKGLGGRGFILFLVLFSMLFGGGMIPTYILVKSVGLLNSMWSLILPGAISAFNLIILKNFFQSIPEELEEAARIDGCRNFGVLFKIVLPLSMPALATFTLFYAVGNWNQFFNAVLYITKPSLWTVQVFLRQMIFQGSTQDLIGQAGVISGVEIIPTTIQMAAIVVSTVPILIVYPFLQKHFAQGVMLGSVKG</sequence>